<dbReference type="EMBL" id="KZ819195">
    <property type="protein sequence ID" value="PWY99302.1"/>
    <property type="molecule type" value="Genomic_DNA"/>
</dbReference>
<dbReference type="AlphaFoldDB" id="A0A317XNA8"/>
<keyword evidence="1" id="KW-0472">Membrane</keyword>
<dbReference type="InParanoid" id="A0A317XNA8"/>
<feature type="transmembrane region" description="Helical" evidence="1">
    <location>
        <begin position="78"/>
        <end position="106"/>
    </location>
</feature>
<evidence type="ECO:0000313" key="3">
    <source>
        <dbReference type="Proteomes" id="UP000246740"/>
    </source>
</evidence>
<evidence type="ECO:0008006" key="4">
    <source>
        <dbReference type="Google" id="ProtNLM"/>
    </source>
</evidence>
<dbReference type="Proteomes" id="UP000246740">
    <property type="component" value="Unassembled WGS sequence"/>
</dbReference>
<keyword evidence="3" id="KW-1185">Reference proteome</keyword>
<protein>
    <recommendedName>
        <fullName evidence="4">Transmembrane protein</fullName>
    </recommendedName>
</protein>
<proteinExistence type="predicted"/>
<feature type="transmembrane region" description="Helical" evidence="1">
    <location>
        <begin position="48"/>
        <end position="66"/>
    </location>
</feature>
<accession>A0A317XNA8</accession>
<evidence type="ECO:0000256" key="1">
    <source>
        <dbReference type="SAM" id="Phobius"/>
    </source>
</evidence>
<keyword evidence="1" id="KW-0812">Transmembrane</keyword>
<organism evidence="2 3">
    <name type="scientific">Testicularia cyperi</name>
    <dbReference type="NCBI Taxonomy" id="1882483"/>
    <lineage>
        <taxon>Eukaryota</taxon>
        <taxon>Fungi</taxon>
        <taxon>Dikarya</taxon>
        <taxon>Basidiomycota</taxon>
        <taxon>Ustilaginomycotina</taxon>
        <taxon>Ustilaginomycetes</taxon>
        <taxon>Ustilaginales</taxon>
        <taxon>Anthracoideaceae</taxon>
        <taxon>Testicularia</taxon>
    </lineage>
</organism>
<evidence type="ECO:0000313" key="2">
    <source>
        <dbReference type="EMBL" id="PWY99302.1"/>
    </source>
</evidence>
<reference evidence="2 3" key="1">
    <citation type="journal article" date="2018" name="Mol. Biol. Evol.">
        <title>Broad Genomic Sampling Reveals a Smut Pathogenic Ancestry of the Fungal Clade Ustilaginomycotina.</title>
        <authorList>
            <person name="Kijpornyongpan T."/>
            <person name="Mondo S.J."/>
            <person name="Barry K."/>
            <person name="Sandor L."/>
            <person name="Lee J."/>
            <person name="Lipzen A."/>
            <person name="Pangilinan J."/>
            <person name="LaButti K."/>
            <person name="Hainaut M."/>
            <person name="Henrissat B."/>
            <person name="Grigoriev I.V."/>
            <person name="Spatafora J.W."/>
            <person name="Aime M.C."/>
        </authorList>
    </citation>
    <scope>NUCLEOTIDE SEQUENCE [LARGE SCALE GENOMIC DNA]</scope>
    <source>
        <strain evidence="2 3">MCA 3645</strain>
    </source>
</reference>
<keyword evidence="1" id="KW-1133">Transmembrane helix</keyword>
<sequence>MEQADPAFPRVCFPFPGPTTRSFVSPRPLSPFPGCCYSSIFYCQRTRHAVLACHCAFFFCLLPLVVRRFLHNQLLQFAILHCVSLLPKVLVCDACLCLFCSVWSLACG</sequence>
<gene>
    <name evidence="2" type="ORF">BCV70DRAFT_116488</name>
</gene>
<name>A0A317XNA8_9BASI</name>